<reference evidence="1 2" key="1">
    <citation type="submission" date="2020-07" db="EMBL/GenBank/DDBJ databases">
        <authorList>
            <person name="Maaloum M."/>
        </authorList>
    </citation>
    <scope>NUCLEOTIDE SEQUENCE [LARGE SCALE GENOMIC DNA]</scope>
    <source>
        <strain evidence="1 2">GCS-AN-3</strain>
    </source>
</reference>
<comment type="caution">
    <text evidence="1">The sequence shown here is derived from an EMBL/GenBank/DDBJ whole genome shotgun (WGS) entry which is preliminary data.</text>
</comment>
<dbReference type="PIRSF" id="PIRSF039032">
    <property type="entry name" value="HigB-2"/>
    <property type="match status" value="1"/>
</dbReference>
<gene>
    <name evidence="1" type="ORF">H0I39_16825</name>
</gene>
<dbReference type="RefSeq" id="WP_180551247.1">
    <property type="nucleotide sequence ID" value="NZ_DAIPTI010000017.1"/>
</dbReference>
<accession>A0A853IR83</accession>
<dbReference type="AlphaFoldDB" id="A0A853IR83"/>
<dbReference type="Pfam" id="PF06296">
    <property type="entry name" value="RelE"/>
    <property type="match status" value="1"/>
</dbReference>
<dbReference type="InterPro" id="IPR009387">
    <property type="entry name" value="HigB-2"/>
</dbReference>
<dbReference type="EMBL" id="JACCKX010000001">
    <property type="protein sequence ID" value="NZA02976.1"/>
    <property type="molecule type" value="Genomic_DNA"/>
</dbReference>
<name>A0A853IR83_9BURK</name>
<dbReference type="Proteomes" id="UP000589716">
    <property type="component" value="Unassembled WGS sequence"/>
</dbReference>
<keyword evidence="2" id="KW-1185">Reference proteome</keyword>
<sequence>MLTIVETTLFQRQWPMYWTEEERGQFAAFLADNPEAGDVVPQSGGIRKVRWARSGLGKSGGVRVIYFSRLASGQLVLLTLYAKSATDNLTGPQLKEIRRVLES</sequence>
<evidence type="ECO:0000313" key="1">
    <source>
        <dbReference type="EMBL" id="NZA02976.1"/>
    </source>
</evidence>
<protein>
    <submittedName>
        <fullName evidence="1">Type II toxin-antitoxin system RelE/ParE family toxin</fullName>
    </submittedName>
</protein>
<evidence type="ECO:0000313" key="2">
    <source>
        <dbReference type="Proteomes" id="UP000589716"/>
    </source>
</evidence>
<organism evidence="1 2">
    <name type="scientific">Ottowia beijingensis</name>
    <dbReference type="NCBI Taxonomy" id="1207057"/>
    <lineage>
        <taxon>Bacteria</taxon>
        <taxon>Pseudomonadati</taxon>
        <taxon>Pseudomonadota</taxon>
        <taxon>Betaproteobacteria</taxon>
        <taxon>Burkholderiales</taxon>
        <taxon>Comamonadaceae</taxon>
        <taxon>Ottowia</taxon>
    </lineage>
</organism>
<proteinExistence type="predicted"/>